<evidence type="ECO:0000313" key="1">
    <source>
        <dbReference type="EMBL" id="KIO21595.1"/>
    </source>
</evidence>
<keyword evidence="2" id="KW-1185">Reference proteome</keyword>
<reference evidence="1 2" key="1">
    <citation type="submission" date="2014-04" db="EMBL/GenBank/DDBJ databases">
        <authorList>
            <consortium name="DOE Joint Genome Institute"/>
            <person name="Kuo A."/>
            <person name="Girlanda M."/>
            <person name="Perotto S."/>
            <person name="Kohler A."/>
            <person name="Nagy L.G."/>
            <person name="Floudas D."/>
            <person name="Copeland A."/>
            <person name="Barry K.W."/>
            <person name="Cichocki N."/>
            <person name="Veneault-Fourrey C."/>
            <person name="LaButti K."/>
            <person name="Lindquist E.A."/>
            <person name="Lipzen A."/>
            <person name="Lundell T."/>
            <person name="Morin E."/>
            <person name="Murat C."/>
            <person name="Sun H."/>
            <person name="Tunlid A."/>
            <person name="Henrissat B."/>
            <person name="Grigoriev I.V."/>
            <person name="Hibbett D.S."/>
            <person name="Martin F."/>
            <person name="Nordberg H.P."/>
            <person name="Cantor M.N."/>
            <person name="Hua S.X."/>
        </authorList>
    </citation>
    <scope>NUCLEOTIDE SEQUENCE [LARGE SCALE GENOMIC DNA]</scope>
    <source>
        <strain evidence="1 2">MUT 4182</strain>
    </source>
</reference>
<evidence type="ECO:0000313" key="2">
    <source>
        <dbReference type="Proteomes" id="UP000054248"/>
    </source>
</evidence>
<reference evidence="2" key="2">
    <citation type="submission" date="2015-01" db="EMBL/GenBank/DDBJ databases">
        <title>Evolutionary Origins and Diversification of the Mycorrhizal Mutualists.</title>
        <authorList>
            <consortium name="DOE Joint Genome Institute"/>
            <consortium name="Mycorrhizal Genomics Consortium"/>
            <person name="Kohler A."/>
            <person name="Kuo A."/>
            <person name="Nagy L.G."/>
            <person name="Floudas D."/>
            <person name="Copeland A."/>
            <person name="Barry K.W."/>
            <person name="Cichocki N."/>
            <person name="Veneault-Fourrey C."/>
            <person name="LaButti K."/>
            <person name="Lindquist E.A."/>
            <person name="Lipzen A."/>
            <person name="Lundell T."/>
            <person name="Morin E."/>
            <person name="Murat C."/>
            <person name="Riley R."/>
            <person name="Ohm R."/>
            <person name="Sun H."/>
            <person name="Tunlid A."/>
            <person name="Henrissat B."/>
            <person name="Grigoriev I.V."/>
            <person name="Hibbett D.S."/>
            <person name="Martin F."/>
        </authorList>
    </citation>
    <scope>NUCLEOTIDE SEQUENCE [LARGE SCALE GENOMIC DNA]</scope>
    <source>
        <strain evidence="2">MUT 4182</strain>
    </source>
</reference>
<gene>
    <name evidence="1" type="ORF">M407DRAFT_28804</name>
</gene>
<protein>
    <submittedName>
        <fullName evidence="1">Carbohydrate-binding module family 1 protein</fullName>
    </submittedName>
</protein>
<sequence length="109" mass="12618">MGISNVDSLPSGNAGPPKDVEVYCRMMNFWSIKDGLFSRWKRREFTNHTISTNYHSISLSNNSRMSYQFTNDELEDFYAYNANRAIRMVTEDEGKNFTRILAKPAGYDD</sequence>
<accession>A0A0C3Q0P4</accession>
<proteinExistence type="predicted"/>
<dbReference type="EMBL" id="KN823133">
    <property type="protein sequence ID" value="KIO21595.1"/>
    <property type="molecule type" value="Genomic_DNA"/>
</dbReference>
<dbReference type="Proteomes" id="UP000054248">
    <property type="component" value="Unassembled WGS sequence"/>
</dbReference>
<organism evidence="1 2">
    <name type="scientific">Tulasnella calospora MUT 4182</name>
    <dbReference type="NCBI Taxonomy" id="1051891"/>
    <lineage>
        <taxon>Eukaryota</taxon>
        <taxon>Fungi</taxon>
        <taxon>Dikarya</taxon>
        <taxon>Basidiomycota</taxon>
        <taxon>Agaricomycotina</taxon>
        <taxon>Agaricomycetes</taxon>
        <taxon>Cantharellales</taxon>
        <taxon>Tulasnellaceae</taxon>
        <taxon>Tulasnella</taxon>
    </lineage>
</organism>
<name>A0A0C3Q0P4_9AGAM</name>
<dbReference type="HOGENOM" id="CLU_2185882_0_0_1"/>
<dbReference type="AlphaFoldDB" id="A0A0C3Q0P4"/>
<dbReference type="OrthoDB" id="3258033at2759"/>